<evidence type="ECO:0000256" key="1">
    <source>
        <dbReference type="ARBA" id="ARBA00004123"/>
    </source>
</evidence>
<keyword evidence="3" id="KW-0472">Membrane</keyword>
<feature type="domain" description="Tc3 transposase DNA binding" evidence="4">
    <location>
        <begin position="163"/>
        <end position="205"/>
    </location>
</feature>
<dbReference type="InParanoid" id="A0A6I8TFC4"/>
<dbReference type="GO" id="GO:0005634">
    <property type="term" value="C:nucleus"/>
    <property type="evidence" value="ECO:0007669"/>
    <property type="project" value="UniProtKB-SubCell"/>
</dbReference>
<dbReference type="GO" id="GO:0003677">
    <property type="term" value="F:DNA binding"/>
    <property type="evidence" value="ECO:0007669"/>
    <property type="project" value="InterPro"/>
</dbReference>
<proteinExistence type="predicted"/>
<name>A0A6I8TFC4_AEDAE</name>
<dbReference type="OrthoDB" id="7791612at2759"/>
<protein>
    <recommendedName>
        <fullName evidence="8">Transposase Tc1-like domain-containing protein</fullName>
    </recommendedName>
</protein>
<dbReference type="InterPro" id="IPR036388">
    <property type="entry name" value="WH-like_DNA-bd_sf"/>
</dbReference>
<dbReference type="EnsemblMetazoa" id="AAEL007844-RB">
    <property type="protein sequence ID" value="AAEL007844-PB"/>
    <property type="gene ID" value="AAEL007844"/>
</dbReference>
<reference evidence="6" key="2">
    <citation type="submission" date="2020-05" db="UniProtKB">
        <authorList>
            <consortium name="EnsemblMetazoa"/>
        </authorList>
    </citation>
    <scope>IDENTIFICATION</scope>
    <source>
        <strain evidence="6">LVP_AGWG</strain>
    </source>
</reference>
<dbReference type="InterPro" id="IPR009057">
    <property type="entry name" value="Homeodomain-like_sf"/>
</dbReference>
<evidence type="ECO:0000313" key="7">
    <source>
        <dbReference type="Proteomes" id="UP000008820"/>
    </source>
</evidence>
<feature type="domain" description="Transposable element Tc3 transposase-like DNA-binding HTH" evidence="5">
    <location>
        <begin position="219"/>
        <end position="256"/>
    </location>
</feature>
<feature type="region of interest" description="Disordered" evidence="2">
    <location>
        <begin position="200"/>
        <end position="224"/>
    </location>
</feature>
<dbReference type="Gene3D" id="1.10.10.10">
    <property type="entry name" value="Winged helix-like DNA-binding domain superfamily/Winged helix DNA-binding domain"/>
    <property type="match status" value="1"/>
</dbReference>
<evidence type="ECO:0008006" key="8">
    <source>
        <dbReference type="Google" id="ProtNLM"/>
    </source>
</evidence>
<keyword evidence="3" id="KW-1133">Transmembrane helix</keyword>
<dbReference type="Gene3D" id="1.10.10.60">
    <property type="entry name" value="Homeodomain-like"/>
    <property type="match status" value="1"/>
</dbReference>
<dbReference type="SUPFAM" id="SSF46689">
    <property type="entry name" value="Homeodomain-like"/>
    <property type="match status" value="2"/>
</dbReference>
<dbReference type="SUPFAM" id="SSF58069">
    <property type="entry name" value="Virus ectodomain"/>
    <property type="match status" value="1"/>
</dbReference>
<dbReference type="Proteomes" id="UP000008820">
    <property type="component" value="Chromosome 2"/>
</dbReference>
<evidence type="ECO:0000259" key="5">
    <source>
        <dbReference type="Pfam" id="PF21517"/>
    </source>
</evidence>
<evidence type="ECO:0000256" key="3">
    <source>
        <dbReference type="SAM" id="Phobius"/>
    </source>
</evidence>
<comment type="subcellular location">
    <subcellularLocation>
        <location evidence="1">Nucleus</location>
    </subcellularLocation>
</comment>
<keyword evidence="3" id="KW-0812">Transmembrane</keyword>
<reference evidence="6 7" key="1">
    <citation type="submission" date="2017-06" db="EMBL/GenBank/DDBJ databases">
        <title>Aedes aegypti genome working group (AGWG) sequencing and assembly.</title>
        <authorList>
            <consortium name="Aedes aegypti Genome Working Group (AGWG)"/>
            <person name="Matthews B.J."/>
        </authorList>
    </citation>
    <scope>NUCLEOTIDE SEQUENCE [LARGE SCALE GENOMIC DNA]</scope>
    <source>
        <strain evidence="6 7">LVP_AGWG</strain>
    </source>
</reference>
<evidence type="ECO:0000256" key="2">
    <source>
        <dbReference type="SAM" id="MobiDB-lite"/>
    </source>
</evidence>
<feature type="compositionally biased region" description="Basic residues" evidence="2">
    <location>
        <begin position="206"/>
        <end position="216"/>
    </location>
</feature>
<keyword evidence="7" id="KW-1185">Reference proteome</keyword>
<organism evidence="6 7">
    <name type="scientific">Aedes aegypti</name>
    <name type="common">Yellowfever mosquito</name>
    <name type="synonym">Culex aegypti</name>
    <dbReference type="NCBI Taxonomy" id="7159"/>
    <lineage>
        <taxon>Eukaryota</taxon>
        <taxon>Metazoa</taxon>
        <taxon>Ecdysozoa</taxon>
        <taxon>Arthropoda</taxon>
        <taxon>Hexapoda</taxon>
        <taxon>Insecta</taxon>
        <taxon>Pterygota</taxon>
        <taxon>Neoptera</taxon>
        <taxon>Endopterygota</taxon>
        <taxon>Diptera</taxon>
        <taxon>Nematocera</taxon>
        <taxon>Culicoidea</taxon>
        <taxon>Culicidae</taxon>
        <taxon>Culicinae</taxon>
        <taxon>Aedini</taxon>
        <taxon>Aedes</taxon>
        <taxon>Stegomyia</taxon>
    </lineage>
</organism>
<gene>
    <name evidence="6" type="primary">110677204</name>
</gene>
<evidence type="ECO:0000313" key="6">
    <source>
        <dbReference type="EnsemblMetazoa" id="AAEL007844-PB"/>
    </source>
</evidence>
<dbReference type="AlphaFoldDB" id="A0A6I8TFC4"/>
<dbReference type="InterPro" id="IPR025898">
    <property type="entry name" value="Tc3_transposase_DNA-bd_dom"/>
</dbReference>
<sequence length="303" mass="34451">METVSRGPFVSILPESQFYVPRAALALLTAAGLMSLGISIYNTVQVKAVAKQSERMATEINRIAESQEHTTRALRKLAEGFNYLTTVTIPAIEQQINILCNEVSCVAMRNQVFMELNRRLKQRLFVSVTAGANAMYNRKVTPDFLPPSEIKTKLMTREDMAGSIYEKGKIEAFHRDKVGIREIARRIGRSHQVVLTYLKNPSGYGKNRKKPRKSKLSGREKREIVRTASNSQKSLKQIKQELNLNVCRETIRQVLVQSPYIKRAKKAKAPNLTPSHIERRLNFAKANMNRQWTMVSCEKGVLF</sequence>
<dbReference type="InterPro" id="IPR048703">
    <property type="entry name" value="Tnp_Tc3-like_HTH"/>
</dbReference>
<accession>A0A6I8TFC4</accession>
<dbReference type="Pfam" id="PF11427">
    <property type="entry name" value="HTH_Tnp_Tc3_1"/>
    <property type="match status" value="1"/>
</dbReference>
<feature type="transmembrane region" description="Helical" evidence="3">
    <location>
        <begin position="23"/>
        <end position="44"/>
    </location>
</feature>
<dbReference type="Pfam" id="PF21517">
    <property type="entry name" value="HTH_Tnp_Tc3_2_like"/>
    <property type="match status" value="1"/>
</dbReference>
<evidence type="ECO:0000259" key="4">
    <source>
        <dbReference type="Pfam" id="PF11427"/>
    </source>
</evidence>